<protein>
    <submittedName>
        <fullName evidence="9">Biopolymer transporter ExbD</fullName>
    </submittedName>
</protein>
<keyword evidence="5 8" id="KW-1133">Transmembrane helix</keyword>
<comment type="caution">
    <text evidence="9">The sequence shown here is derived from an EMBL/GenBank/DDBJ whole genome shotgun (WGS) entry which is preliminary data.</text>
</comment>
<evidence type="ECO:0000256" key="6">
    <source>
        <dbReference type="ARBA" id="ARBA00023136"/>
    </source>
</evidence>
<name>A0A0E2Z4I0_9GAMM</name>
<evidence type="ECO:0000313" key="10">
    <source>
        <dbReference type="Proteomes" id="UP000028839"/>
    </source>
</evidence>
<dbReference type="PANTHER" id="PTHR30558:SF13">
    <property type="entry name" value="BIOPOLYMER TRANSPORT PROTEIN EXBD2"/>
    <property type="match status" value="1"/>
</dbReference>
<dbReference type="Proteomes" id="UP000028839">
    <property type="component" value="Unassembled WGS sequence"/>
</dbReference>
<evidence type="ECO:0000256" key="8">
    <source>
        <dbReference type="SAM" id="Phobius"/>
    </source>
</evidence>
<evidence type="ECO:0000256" key="2">
    <source>
        <dbReference type="ARBA" id="ARBA00005811"/>
    </source>
</evidence>
<keyword evidence="7" id="KW-0653">Protein transport</keyword>
<reference evidence="9 10" key="1">
    <citation type="submission" date="2014-07" db="EMBL/GenBank/DDBJ databases">
        <title>Comparative analysis of Nitrosococcus oceani genome inventories of strains from Pacific and Atlantic gyres.</title>
        <authorList>
            <person name="Lim C.K."/>
            <person name="Wang L."/>
            <person name="Sayavedra-Soto L.A."/>
            <person name="Klotz M.G."/>
        </authorList>
    </citation>
    <scope>NUCLEOTIDE SEQUENCE [LARGE SCALE GENOMIC DNA]</scope>
    <source>
        <strain evidence="9 10">C-27</strain>
    </source>
</reference>
<evidence type="ECO:0000256" key="4">
    <source>
        <dbReference type="ARBA" id="ARBA00022692"/>
    </source>
</evidence>
<proteinExistence type="inferred from homology"/>
<dbReference type="EMBL" id="JPGN01000021">
    <property type="protein sequence ID" value="KFI20389.1"/>
    <property type="molecule type" value="Genomic_DNA"/>
</dbReference>
<dbReference type="HOGENOM" id="CLU_085305_3_0_6"/>
<keyword evidence="7" id="KW-0813">Transport</keyword>
<dbReference type="Gene3D" id="3.30.420.270">
    <property type="match status" value="1"/>
</dbReference>
<dbReference type="GO" id="GO:0005886">
    <property type="term" value="C:plasma membrane"/>
    <property type="evidence" value="ECO:0007669"/>
    <property type="project" value="UniProtKB-SubCell"/>
</dbReference>
<dbReference type="GO" id="GO:0022857">
    <property type="term" value="F:transmembrane transporter activity"/>
    <property type="evidence" value="ECO:0007669"/>
    <property type="project" value="InterPro"/>
</dbReference>
<dbReference type="InterPro" id="IPR003400">
    <property type="entry name" value="ExbD"/>
</dbReference>
<keyword evidence="6 8" id="KW-0472">Membrane</keyword>
<dbReference type="AlphaFoldDB" id="A0A0E2Z4I0"/>
<comment type="subcellular location">
    <subcellularLocation>
        <location evidence="1">Cell membrane</location>
        <topology evidence="1">Single-pass membrane protein</topology>
    </subcellularLocation>
    <subcellularLocation>
        <location evidence="7">Cell membrane</location>
        <topology evidence="7">Single-pass type II membrane protein</topology>
    </subcellularLocation>
</comment>
<evidence type="ECO:0000313" key="9">
    <source>
        <dbReference type="EMBL" id="KFI20389.1"/>
    </source>
</evidence>
<comment type="similarity">
    <text evidence="2 7">Belongs to the ExbD/TolR family.</text>
</comment>
<evidence type="ECO:0000256" key="1">
    <source>
        <dbReference type="ARBA" id="ARBA00004162"/>
    </source>
</evidence>
<organism evidence="9 10">
    <name type="scientific">Nitrosococcus oceani C-27</name>
    <dbReference type="NCBI Taxonomy" id="314279"/>
    <lineage>
        <taxon>Bacteria</taxon>
        <taxon>Pseudomonadati</taxon>
        <taxon>Pseudomonadota</taxon>
        <taxon>Gammaproteobacteria</taxon>
        <taxon>Chromatiales</taxon>
        <taxon>Chromatiaceae</taxon>
        <taxon>Nitrosococcus</taxon>
    </lineage>
</organism>
<accession>A0A0E2Z4I0</accession>
<dbReference type="OrthoDB" id="9793581at2"/>
<feature type="transmembrane region" description="Helical" evidence="8">
    <location>
        <begin position="21"/>
        <end position="39"/>
    </location>
</feature>
<dbReference type="PANTHER" id="PTHR30558">
    <property type="entry name" value="EXBD MEMBRANE COMPONENT OF PMF-DRIVEN MACROMOLECULE IMPORT SYSTEM"/>
    <property type="match status" value="1"/>
</dbReference>
<evidence type="ECO:0000256" key="5">
    <source>
        <dbReference type="ARBA" id="ARBA00022989"/>
    </source>
</evidence>
<dbReference type="GO" id="GO:0015031">
    <property type="term" value="P:protein transport"/>
    <property type="evidence" value="ECO:0007669"/>
    <property type="project" value="UniProtKB-KW"/>
</dbReference>
<evidence type="ECO:0000256" key="3">
    <source>
        <dbReference type="ARBA" id="ARBA00022475"/>
    </source>
</evidence>
<dbReference type="Pfam" id="PF02472">
    <property type="entry name" value="ExbD"/>
    <property type="match status" value="1"/>
</dbReference>
<sequence length="136" mass="15134">MREQYSQRQSGSAVNINLTPLIDMVFILLIFFIVTTSFVKETGVEVNRPSAETAVRKERSNILIAIRANDEIWMDQRQIDIRAVRANVERLYAENPEGAVVIVADEDSKTGLVINVMDQARLAGVTDVSIAAAKDQ</sequence>
<gene>
    <name evidence="9" type="ORF">IB75_03235</name>
</gene>
<evidence type="ECO:0000256" key="7">
    <source>
        <dbReference type="RuleBase" id="RU003879"/>
    </source>
</evidence>
<keyword evidence="4 7" id="KW-0812">Transmembrane</keyword>
<keyword evidence="3" id="KW-1003">Cell membrane</keyword>